<evidence type="ECO:0000256" key="1">
    <source>
        <dbReference type="ARBA" id="ARBA00004141"/>
    </source>
</evidence>
<dbReference type="GO" id="GO:0016780">
    <property type="term" value="F:phosphotransferase activity, for other substituted phosphate groups"/>
    <property type="evidence" value="ECO:0007669"/>
    <property type="project" value="TreeGrafter"/>
</dbReference>
<sequence>MTTHSVGGEQPLRFTASAGLGRAASSTLREARTLAPDANGRPLHAVPTPRARTGWQAGYQARLRLTDVAVVGATLATAYGLQLVVDGGALRTPADLTVHTAATALLAAVWLAALATNRAYDVRFFGRGMSEYQRVLDATWKAFSLVVLLAWVTAYSDARGPLLVAFPLGMVALVGARYAWRQHLLRQRRRGDGGLTILLAIGDRPQAGRLISLLNGTPEQEFVVAGVCVPSGGVRPGEHVSGVPVLGDLSDVGRVAHRLGADAVAVSSSHEITAEDVRRLGWELERYGVDLMLTAELADVAVPRITVSPAPGMSLLHVDTPRFGGPKFSVKQVMDWALAAVITVLVSPVLLAVGVAVAATSRGPVFYISHRVGRNGQLFPMVKFRTMYIGADSDVRALAAANEGAGPLFKMRTDPRVTRVGRFLRRYSLDELPQLFNVLAGHMSLVGPRPPLPHEVAAYEERMRRRLLVKPGMTGLWQVTGRSDLSWEEAVRLDVYYAENWTPFLDLLILAQTARAVVSGRGAY</sequence>
<keyword evidence="10" id="KW-1185">Reference proteome</keyword>
<dbReference type="GO" id="GO:0016020">
    <property type="term" value="C:membrane"/>
    <property type="evidence" value="ECO:0007669"/>
    <property type="project" value="UniProtKB-SubCell"/>
</dbReference>
<dbReference type="RefSeq" id="WP_229784947.1">
    <property type="nucleotide sequence ID" value="NZ_BMPT01000002.1"/>
</dbReference>
<evidence type="ECO:0000256" key="4">
    <source>
        <dbReference type="ARBA" id="ARBA00022692"/>
    </source>
</evidence>
<evidence type="ECO:0000313" key="9">
    <source>
        <dbReference type="EMBL" id="GGM13240.1"/>
    </source>
</evidence>
<feature type="transmembrane region" description="Helical" evidence="7">
    <location>
        <begin position="162"/>
        <end position="180"/>
    </location>
</feature>
<keyword evidence="6 7" id="KW-0472">Membrane</keyword>
<accession>A0A8H9L1F2</accession>
<dbReference type="Pfam" id="PF02397">
    <property type="entry name" value="Bac_transf"/>
    <property type="match status" value="1"/>
</dbReference>
<evidence type="ECO:0000256" key="2">
    <source>
        <dbReference type="ARBA" id="ARBA00006464"/>
    </source>
</evidence>
<dbReference type="AlphaFoldDB" id="A0A8H9L1F2"/>
<feature type="domain" description="Bacterial sugar transferase" evidence="8">
    <location>
        <begin position="331"/>
        <end position="518"/>
    </location>
</feature>
<gene>
    <name evidence="9" type="ORF">GCM10010102_06000</name>
</gene>
<keyword evidence="3 9" id="KW-0808">Transferase</keyword>
<evidence type="ECO:0000313" key="10">
    <source>
        <dbReference type="Proteomes" id="UP000655589"/>
    </source>
</evidence>
<evidence type="ECO:0000256" key="6">
    <source>
        <dbReference type="ARBA" id="ARBA00023136"/>
    </source>
</evidence>
<dbReference type="EMBL" id="BMPT01000002">
    <property type="protein sequence ID" value="GGM13240.1"/>
    <property type="molecule type" value="Genomic_DNA"/>
</dbReference>
<dbReference type="InterPro" id="IPR003362">
    <property type="entry name" value="Bact_transf"/>
</dbReference>
<feature type="transmembrane region" description="Helical" evidence="7">
    <location>
        <begin position="65"/>
        <end position="84"/>
    </location>
</feature>
<keyword evidence="4 7" id="KW-0812">Transmembrane</keyword>
<dbReference type="PANTHER" id="PTHR30576:SF10">
    <property type="entry name" value="SLL5057 PROTEIN"/>
    <property type="match status" value="1"/>
</dbReference>
<evidence type="ECO:0000256" key="3">
    <source>
        <dbReference type="ARBA" id="ARBA00022679"/>
    </source>
</evidence>
<comment type="caution">
    <text evidence="9">The sequence shown here is derived from an EMBL/GenBank/DDBJ whole genome shotgun (WGS) entry which is preliminary data.</text>
</comment>
<dbReference type="NCBIfam" id="TIGR03025">
    <property type="entry name" value="EPS_sugtrans"/>
    <property type="match status" value="1"/>
</dbReference>
<dbReference type="PANTHER" id="PTHR30576">
    <property type="entry name" value="COLANIC BIOSYNTHESIS UDP-GLUCOSE LIPID CARRIER TRANSFERASE"/>
    <property type="match status" value="1"/>
</dbReference>
<reference evidence="9" key="2">
    <citation type="submission" date="2020-09" db="EMBL/GenBank/DDBJ databases">
        <authorList>
            <person name="Sun Q."/>
            <person name="Ohkuma M."/>
        </authorList>
    </citation>
    <scope>NUCLEOTIDE SEQUENCE</scope>
    <source>
        <strain evidence="9">JCM 3051</strain>
    </source>
</reference>
<evidence type="ECO:0000256" key="5">
    <source>
        <dbReference type="ARBA" id="ARBA00022989"/>
    </source>
</evidence>
<keyword evidence="5 7" id="KW-1133">Transmembrane helix</keyword>
<dbReference type="InterPro" id="IPR017475">
    <property type="entry name" value="EPS_sugar_tfrase"/>
</dbReference>
<protein>
    <submittedName>
        <fullName evidence="9">Polyprenyl glycosylphosphotransferase</fullName>
    </submittedName>
</protein>
<feature type="transmembrane region" description="Helical" evidence="7">
    <location>
        <begin position="336"/>
        <end position="359"/>
    </location>
</feature>
<evidence type="ECO:0000259" key="8">
    <source>
        <dbReference type="Pfam" id="PF02397"/>
    </source>
</evidence>
<proteinExistence type="inferred from homology"/>
<reference evidence="9" key="1">
    <citation type="journal article" date="2014" name="Int. J. Syst. Evol. Microbiol.">
        <title>Complete genome sequence of Corynebacterium casei LMG S-19264T (=DSM 44701T), isolated from a smear-ripened cheese.</title>
        <authorList>
            <consortium name="US DOE Joint Genome Institute (JGI-PGF)"/>
            <person name="Walter F."/>
            <person name="Albersmeier A."/>
            <person name="Kalinowski J."/>
            <person name="Ruckert C."/>
        </authorList>
    </citation>
    <scope>NUCLEOTIDE SEQUENCE</scope>
    <source>
        <strain evidence="9">JCM 3051</strain>
    </source>
</reference>
<evidence type="ECO:0000256" key="7">
    <source>
        <dbReference type="SAM" id="Phobius"/>
    </source>
</evidence>
<feature type="transmembrane region" description="Helical" evidence="7">
    <location>
        <begin position="138"/>
        <end position="156"/>
    </location>
</feature>
<feature type="transmembrane region" description="Helical" evidence="7">
    <location>
        <begin position="96"/>
        <end position="117"/>
    </location>
</feature>
<comment type="subcellular location">
    <subcellularLocation>
        <location evidence="1">Membrane</location>
        <topology evidence="1">Multi-pass membrane protein</topology>
    </subcellularLocation>
</comment>
<dbReference type="Proteomes" id="UP000655589">
    <property type="component" value="Unassembled WGS sequence"/>
</dbReference>
<organism evidence="9 10">
    <name type="scientific">Promicromonospora citrea</name>
    <dbReference type="NCBI Taxonomy" id="43677"/>
    <lineage>
        <taxon>Bacteria</taxon>
        <taxon>Bacillati</taxon>
        <taxon>Actinomycetota</taxon>
        <taxon>Actinomycetes</taxon>
        <taxon>Micrococcales</taxon>
        <taxon>Promicromonosporaceae</taxon>
        <taxon>Promicromonospora</taxon>
    </lineage>
</organism>
<name>A0A8H9L1F2_9MICO</name>
<comment type="similarity">
    <text evidence="2">Belongs to the bacterial sugar transferase family.</text>
</comment>